<accession>A0A2H3TRJ7</accession>
<dbReference type="OrthoDB" id="5096914at2759"/>
<sequence>MASKPETIVTKRDRTKENFSRAVWRLMKRCDQMHTRYGADVYVLFKRKYQHYEYNSSQSTSFPTPLAELEITYPVPTRRTPAHFDNSRSSESRE</sequence>
<dbReference type="Proteomes" id="UP000219369">
    <property type="component" value="Unassembled WGS sequence"/>
</dbReference>
<evidence type="ECO:0000313" key="2">
    <source>
        <dbReference type="Proteomes" id="UP000219369"/>
    </source>
</evidence>
<dbReference type="EMBL" id="FMJY01000009">
    <property type="protein sequence ID" value="SCO91207.1"/>
    <property type="molecule type" value="Genomic_DNA"/>
</dbReference>
<proteinExistence type="predicted"/>
<name>A0A2H3TRJ7_FUSOX</name>
<protein>
    <recommendedName>
        <fullName evidence="3">MADS-box domain-containing protein</fullName>
    </recommendedName>
</protein>
<evidence type="ECO:0008006" key="3">
    <source>
        <dbReference type="Google" id="ProtNLM"/>
    </source>
</evidence>
<organism evidence="1 2">
    <name type="scientific">Fusarium oxysporum</name>
    <name type="common">Fusarium vascular wilt</name>
    <dbReference type="NCBI Taxonomy" id="5507"/>
    <lineage>
        <taxon>Eukaryota</taxon>
        <taxon>Fungi</taxon>
        <taxon>Dikarya</taxon>
        <taxon>Ascomycota</taxon>
        <taxon>Pezizomycotina</taxon>
        <taxon>Sordariomycetes</taxon>
        <taxon>Hypocreomycetidae</taxon>
        <taxon>Hypocreales</taxon>
        <taxon>Nectriaceae</taxon>
        <taxon>Fusarium</taxon>
        <taxon>Fusarium oxysporum species complex</taxon>
    </lineage>
</organism>
<reference evidence="2" key="1">
    <citation type="submission" date="2016-09" db="EMBL/GenBank/DDBJ databases">
        <authorList>
            <person name="Guldener U."/>
        </authorList>
    </citation>
    <scope>NUCLEOTIDE SEQUENCE [LARGE SCALE GENOMIC DNA]</scope>
    <source>
        <strain evidence="2">V64-1</strain>
    </source>
</reference>
<dbReference type="AlphaFoldDB" id="A0A2H3TRJ7"/>
<gene>
    <name evidence="1" type="ORF">FRV6_15335</name>
</gene>
<evidence type="ECO:0000313" key="1">
    <source>
        <dbReference type="EMBL" id="SCO91207.1"/>
    </source>
</evidence>